<evidence type="ECO:0000256" key="1">
    <source>
        <dbReference type="SAM" id="MobiDB-lite"/>
    </source>
</evidence>
<organism evidence="2">
    <name type="scientific">Oryza meridionalis</name>
    <dbReference type="NCBI Taxonomy" id="40149"/>
    <lineage>
        <taxon>Eukaryota</taxon>
        <taxon>Viridiplantae</taxon>
        <taxon>Streptophyta</taxon>
        <taxon>Embryophyta</taxon>
        <taxon>Tracheophyta</taxon>
        <taxon>Spermatophyta</taxon>
        <taxon>Magnoliopsida</taxon>
        <taxon>Liliopsida</taxon>
        <taxon>Poales</taxon>
        <taxon>Poaceae</taxon>
        <taxon>BOP clade</taxon>
        <taxon>Oryzoideae</taxon>
        <taxon>Oryzeae</taxon>
        <taxon>Oryzinae</taxon>
        <taxon>Oryza</taxon>
    </lineage>
</organism>
<dbReference type="Proteomes" id="UP000008021">
    <property type="component" value="Chromosome 2"/>
</dbReference>
<keyword evidence="3" id="KW-1185">Reference proteome</keyword>
<protein>
    <submittedName>
        <fullName evidence="2">Uncharacterized protein</fullName>
    </submittedName>
</protein>
<name>A0A0E0CGB6_9ORYZ</name>
<dbReference type="AlphaFoldDB" id="A0A0E0CGB6"/>
<evidence type="ECO:0000313" key="3">
    <source>
        <dbReference type="Proteomes" id="UP000008021"/>
    </source>
</evidence>
<dbReference type="Gramene" id="OMERI02G06200.4">
    <property type="protein sequence ID" value="OMERI02G06200.4"/>
    <property type="gene ID" value="OMERI02G06200"/>
</dbReference>
<sequence length="112" mass="10971">MDGPPNGPPANLWIKPNILLVVGRVGGGGGGGGAPGVLDAAGEAGELVIFSPPPFSVPRPPTTATLPSSSAPSLQCRAPSASAADPATRAHPPAAPLRHLSPTTPFTLGISD</sequence>
<dbReference type="HOGENOM" id="CLU_172124_0_0_1"/>
<evidence type="ECO:0000313" key="2">
    <source>
        <dbReference type="EnsemblPlants" id="OMERI02G06200.1"/>
    </source>
</evidence>
<proteinExistence type="predicted"/>
<accession>A0A0E0CGB6</accession>
<reference evidence="2" key="2">
    <citation type="submission" date="2018-05" db="EMBL/GenBank/DDBJ databases">
        <title>OmerRS3 (Oryza meridionalis Reference Sequence Version 3).</title>
        <authorList>
            <person name="Zhang J."/>
            <person name="Kudrna D."/>
            <person name="Lee S."/>
            <person name="Talag J."/>
            <person name="Welchert J."/>
            <person name="Wing R.A."/>
        </authorList>
    </citation>
    <scope>NUCLEOTIDE SEQUENCE [LARGE SCALE GENOMIC DNA]</scope>
    <source>
        <strain evidence="2">OR44</strain>
    </source>
</reference>
<feature type="region of interest" description="Disordered" evidence="1">
    <location>
        <begin position="53"/>
        <end position="112"/>
    </location>
</feature>
<reference evidence="2" key="1">
    <citation type="submission" date="2015-04" db="UniProtKB">
        <authorList>
            <consortium name="EnsemblPlants"/>
        </authorList>
    </citation>
    <scope>IDENTIFICATION</scope>
</reference>
<dbReference type="Gramene" id="OMERI02G06200.1">
    <property type="protein sequence ID" value="OMERI02G06200.1"/>
    <property type="gene ID" value="OMERI02G06200"/>
</dbReference>
<dbReference type="EnsemblPlants" id="OMERI02G06200.1">
    <property type="protein sequence ID" value="OMERI02G06200.1"/>
    <property type="gene ID" value="OMERI02G06200"/>
</dbReference>
<feature type="compositionally biased region" description="Low complexity" evidence="1">
    <location>
        <begin position="62"/>
        <end position="74"/>
    </location>
</feature>
<dbReference type="Gramene" id="OMERI02G06200.3">
    <property type="protein sequence ID" value="OMERI02G06200.3"/>
    <property type="gene ID" value="OMERI02G06200"/>
</dbReference>
<dbReference type="EnsemblPlants" id="OMERI02G06200.4">
    <property type="protein sequence ID" value="OMERI02G06200.4"/>
    <property type="gene ID" value="OMERI02G06200"/>
</dbReference>
<dbReference type="EnsemblPlants" id="OMERI02G06200.3">
    <property type="protein sequence ID" value="OMERI02G06200.3"/>
    <property type="gene ID" value="OMERI02G06200"/>
</dbReference>